<dbReference type="GO" id="GO:0006352">
    <property type="term" value="P:DNA-templated transcription initiation"/>
    <property type="evidence" value="ECO:0007669"/>
    <property type="project" value="InterPro"/>
</dbReference>
<evidence type="ECO:0000256" key="2">
    <source>
        <dbReference type="ARBA" id="ARBA00023015"/>
    </source>
</evidence>
<dbReference type="GO" id="GO:0016987">
    <property type="term" value="F:sigma factor activity"/>
    <property type="evidence" value="ECO:0007669"/>
    <property type="project" value="UniProtKB-KW"/>
</dbReference>
<keyword evidence="2" id="KW-0805">Transcription regulation</keyword>
<gene>
    <name evidence="8" type="ORF">JMN32_02995</name>
</gene>
<comment type="similarity">
    <text evidence="1">Belongs to the sigma-70 factor family. ECF subfamily.</text>
</comment>
<dbReference type="SUPFAM" id="SSF88946">
    <property type="entry name" value="Sigma2 domain of RNA polymerase sigma factors"/>
    <property type="match status" value="1"/>
</dbReference>
<dbReference type="AlphaFoldDB" id="A0A937FTA9"/>
<dbReference type="InterPro" id="IPR013249">
    <property type="entry name" value="RNA_pol_sigma70_r4_t2"/>
</dbReference>
<dbReference type="SUPFAM" id="SSF88659">
    <property type="entry name" value="Sigma3 and sigma4 domains of RNA polymerase sigma factors"/>
    <property type="match status" value="1"/>
</dbReference>
<evidence type="ECO:0000313" key="8">
    <source>
        <dbReference type="EMBL" id="MBL6445259.1"/>
    </source>
</evidence>
<dbReference type="PANTHER" id="PTHR43133:SF8">
    <property type="entry name" value="RNA POLYMERASE SIGMA FACTOR HI_1459-RELATED"/>
    <property type="match status" value="1"/>
</dbReference>
<evidence type="ECO:0000259" key="6">
    <source>
        <dbReference type="Pfam" id="PF04542"/>
    </source>
</evidence>
<organism evidence="8 9">
    <name type="scientific">Fulvivirga marina</name>
    <dbReference type="NCBI Taxonomy" id="2494733"/>
    <lineage>
        <taxon>Bacteria</taxon>
        <taxon>Pseudomonadati</taxon>
        <taxon>Bacteroidota</taxon>
        <taxon>Cytophagia</taxon>
        <taxon>Cytophagales</taxon>
        <taxon>Fulvivirgaceae</taxon>
        <taxon>Fulvivirga</taxon>
    </lineage>
</organism>
<dbReference type="PANTHER" id="PTHR43133">
    <property type="entry name" value="RNA POLYMERASE ECF-TYPE SIGMA FACTO"/>
    <property type="match status" value="1"/>
</dbReference>
<dbReference type="EMBL" id="JAEUGD010000004">
    <property type="protein sequence ID" value="MBL6445259.1"/>
    <property type="molecule type" value="Genomic_DNA"/>
</dbReference>
<evidence type="ECO:0000256" key="5">
    <source>
        <dbReference type="ARBA" id="ARBA00023163"/>
    </source>
</evidence>
<dbReference type="CDD" id="cd06171">
    <property type="entry name" value="Sigma70_r4"/>
    <property type="match status" value="1"/>
</dbReference>
<evidence type="ECO:0000256" key="4">
    <source>
        <dbReference type="ARBA" id="ARBA00023125"/>
    </source>
</evidence>
<keyword evidence="4" id="KW-0238">DNA-binding</keyword>
<sequence length="181" mass="21021">MLKKQEETIKKEKGRLLSFIRTKVSSLEDAEDILQDVLLQFVNGYGAIDSIEKATSWLFSVARHKIIDSYRKQKVRSNTINLSETAVGDDDQPLMLSDILPDLGQAPEELHFREIIWEQVTQALDNLPEDQREIFIKHEFEEVGFKELSEKYNVPVNTLISRKRYAVLALRKKLEALYKEI</sequence>
<feature type="domain" description="RNA polymerase sigma factor 70 region 4 type 2" evidence="7">
    <location>
        <begin position="118"/>
        <end position="159"/>
    </location>
</feature>
<evidence type="ECO:0000256" key="1">
    <source>
        <dbReference type="ARBA" id="ARBA00010641"/>
    </source>
</evidence>
<dbReference type="InterPro" id="IPR014284">
    <property type="entry name" value="RNA_pol_sigma-70_dom"/>
</dbReference>
<dbReference type="Pfam" id="PF08281">
    <property type="entry name" value="Sigma70_r4_2"/>
    <property type="match status" value="1"/>
</dbReference>
<evidence type="ECO:0000256" key="3">
    <source>
        <dbReference type="ARBA" id="ARBA00023082"/>
    </source>
</evidence>
<dbReference type="InterPro" id="IPR039425">
    <property type="entry name" value="RNA_pol_sigma-70-like"/>
</dbReference>
<dbReference type="Gene3D" id="1.10.10.10">
    <property type="entry name" value="Winged helix-like DNA-binding domain superfamily/Winged helix DNA-binding domain"/>
    <property type="match status" value="1"/>
</dbReference>
<dbReference type="InterPro" id="IPR013324">
    <property type="entry name" value="RNA_pol_sigma_r3/r4-like"/>
</dbReference>
<keyword evidence="3" id="KW-0731">Sigma factor</keyword>
<accession>A0A937FTA9</accession>
<dbReference type="NCBIfam" id="TIGR02937">
    <property type="entry name" value="sigma70-ECF"/>
    <property type="match status" value="1"/>
</dbReference>
<evidence type="ECO:0000259" key="7">
    <source>
        <dbReference type="Pfam" id="PF08281"/>
    </source>
</evidence>
<reference evidence="8" key="1">
    <citation type="submission" date="2021-01" db="EMBL/GenBank/DDBJ databases">
        <title>Fulvivirga kasyanovii gen. nov., sp nov., a novel member of the phylum Bacteroidetes isolated from seawater in a mussel farm.</title>
        <authorList>
            <person name="Zhao L.-H."/>
            <person name="Wang Z.-J."/>
        </authorList>
    </citation>
    <scope>NUCLEOTIDE SEQUENCE</scope>
    <source>
        <strain evidence="8">29W222</strain>
    </source>
</reference>
<dbReference type="Pfam" id="PF04542">
    <property type="entry name" value="Sigma70_r2"/>
    <property type="match status" value="1"/>
</dbReference>
<comment type="caution">
    <text evidence="8">The sequence shown here is derived from an EMBL/GenBank/DDBJ whole genome shotgun (WGS) entry which is preliminary data.</text>
</comment>
<dbReference type="Gene3D" id="1.10.1740.10">
    <property type="match status" value="1"/>
</dbReference>
<evidence type="ECO:0000313" key="9">
    <source>
        <dbReference type="Proteomes" id="UP000614216"/>
    </source>
</evidence>
<keyword evidence="5" id="KW-0804">Transcription</keyword>
<keyword evidence="9" id="KW-1185">Reference proteome</keyword>
<dbReference type="InterPro" id="IPR007627">
    <property type="entry name" value="RNA_pol_sigma70_r2"/>
</dbReference>
<feature type="domain" description="RNA polymerase sigma-70 region 2" evidence="6">
    <location>
        <begin position="10"/>
        <end position="74"/>
    </location>
</feature>
<dbReference type="Proteomes" id="UP000614216">
    <property type="component" value="Unassembled WGS sequence"/>
</dbReference>
<dbReference type="InterPro" id="IPR036388">
    <property type="entry name" value="WH-like_DNA-bd_sf"/>
</dbReference>
<dbReference type="InterPro" id="IPR013325">
    <property type="entry name" value="RNA_pol_sigma_r2"/>
</dbReference>
<name>A0A937FTA9_9BACT</name>
<protein>
    <submittedName>
        <fullName evidence="8">RNA polymerase sigma factor</fullName>
    </submittedName>
</protein>
<dbReference type="GO" id="GO:0003677">
    <property type="term" value="F:DNA binding"/>
    <property type="evidence" value="ECO:0007669"/>
    <property type="project" value="UniProtKB-KW"/>
</dbReference>
<proteinExistence type="inferred from homology"/>